<protein>
    <submittedName>
        <fullName evidence="1">Uncharacterized protein</fullName>
    </submittedName>
</protein>
<dbReference type="AlphaFoldDB" id="A0A2S7KVG8"/>
<comment type="caution">
    <text evidence="1">The sequence shown here is derived from an EMBL/GenBank/DDBJ whole genome shotgun (WGS) entry which is preliminary data.</text>
</comment>
<accession>A0A2S7KVG8</accession>
<dbReference type="Proteomes" id="UP000239522">
    <property type="component" value="Unassembled WGS sequence"/>
</dbReference>
<gene>
    <name evidence="1" type="ORF">BST83_05340</name>
</gene>
<dbReference type="EMBL" id="MQUA01000013">
    <property type="protein sequence ID" value="PQB06644.1"/>
    <property type="molecule type" value="Genomic_DNA"/>
</dbReference>
<evidence type="ECO:0000313" key="2">
    <source>
        <dbReference type="Proteomes" id="UP000239522"/>
    </source>
</evidence>
<sequence>MAKIPNQYSYNLKMASANSQIFQLTSGINQLKEAGKNILAASEKTNFNSDWLFNKFSEKLYISTPF</sequence>
<evidence type="ECO:0000313" key="1">
    <source>
        <dbReference type="EMBL" id="PQB06644.1"/>
    </source>
</evidence>
<dbReference type="RefSeq" id="WP_104808895.1">
    <property type="nucleotide sequence ID" value="NZ_MQUA01000013.1"/>
</dbReference>
<name>A0A2S7KVG8_9FLAO</name>
<reference evidence="1 2" key="1">
    <citation type="submission" date="2016-11" db="EMBL/GenBank/DDBJ databases">
        <title>Trade-off between light-utilization and light-protection in marine flavobacteria.</title>
        <authorList>
            <person name="Kumagai Y."/>
        </authorList>
    </citation>
    <scope>NUCLEOTIDE SEQUENCE [LARGE SCALE GENOMIC DNA]</scope>
    <source>
        <strain evidence="1 2">ATCC 700397</strain>
    </source>
</reference>
<keyword evidence="2" id="KW-1185">Reference proteome</keyword>
<dbReference type="OrthoDB" id="1399920at2"/>
<proteinExistence type="predicted"/>
<organism evidence="1 2">
    <name type="scientific">Polaribacter filamentus</name>
    <dbReference type="NCBI Taxonomy" id="53483"/>
    <lineage>
        <taxon>Bacteria</taxon>
        <taxon>Pseudomonadati</taxon>
        <taxon>Bacteroidota</taxon>
        <taxon>Flavobacteriia</taxon>
        <taxon>Flavobacteriales</taxon>
        <taxon>Flavobacteriaceae</taxon>
    </lineage>
</organism>